<dbReference type="CDD" id="cd05289">
    <property type="entry name" value="MDR_like_2"/>
    <property type="match status" value="1"/>
</dbReference>
<dbReference type="InterPro" id="IPR036291">
    <property type="entry name" value="NAD(P)-bd_dom_sf"/>
</dbReference>
<dbReference type="SUPFAM" id="SSF50129">
    <property type="entry name" value="GroES-like"/>
    <property type="match status" value="1"/>
</dbReference>
<organism evidence="2 3">
    <name type="scientific">Amycolatopsis mediterranei (strain U-32)</name>
    <dbReference type="NCBI Taxonomy" id="749927"/>
    <lineage>
        <taxon>Bacteria</taxon>
        <taxon>Bacillati</taxon>
        <taxon>Actinomycetota</taxon>
        <taxon>Actinomycetes</taxon>
        <taxon>Pseudonocardiales</taxon>
        <taxon>Pseudonocardiaceae</taxon>
        <taxon>Amycolatopsis</taxon>
    </lineage>
</organism>
<sequence length="320" mass="31866">MTEEITMRAVAVDTVPANPQLSDVEAPRPEAGEVLVEVTSASVNGFDLSVAAGHVQGMLEHRFPLVRGKDFAGTVTELGEGVEGFAVGDQVFGVVMKPVLQAGTLAQFVTVPAAHGLARIPAGLSTLDAGALGLAGTAALDSLDAAQVAGGDTVLISGATGGVGALAVQLAAARGATVIATARPGAEADFVTGLTSADVDVDVVDYTGDLGGQVRAIAPDGVDVVLHLAGDGAELAGLLAKGGRIASTRGLTSDAVEIEDVTVYPIMADPTSQILTVLAEQAASGALRVPVTAIYPLEQAHEALAAFGEGSLGKIAVTCS</sequence>
<evidence type="ECO:0000259" key="1">
    <source>
        <dbReference type="SMART" id="SM00829"/>
    </source>
</evidence>
<accession>A0A0H3DDU5</accession>
<dbReference type="Proteomes" id="UP000000328">
    <property type="component" value="Chromosome"/>
</dbReference>
<dbReference type="InterPro" id="IPR052733">
    <property type="entry name" value="Chloroplast_QOR"/>
</dbReference>
<dbReference type="PANTHER" id="PTHR44013:SF1">
    <property type="entry name" value="ZINC-TYPE ALCOHOL DEHYDROGENASE-LIKE PROTEIN C16A3.02C"/>
    <property type="match status" value="1"/>
</dbReference>
<reference evidence="2 3" key="1">
    <citation type="journal article" date="2010" name="Cell Res.">
        <title>Complete genome sequence of the rifamycin SV-producing Amycolatopsis mediterranei U32 revealed its genetic characteristics in phylogeny and metabolism.</title>
        <authorList>
            <person name="Zhao W."/>
            <person name="Zhong Y."/>
            <person name="Yuan H."/>
            <person name="Wang J."/>
            <person name="Zheng H."/>
            <person name="Wang Y."/>
            <person name="Cen X."/>
            <person name="Xu F."/>
            <person name="Bai J."/>
            <person name="Han X."/>
            <person name="Lu G."/>
            <person name="Zhu Y."/>
            <person name="Shao Z."/>
            <person name="Yan H."/>
            <person name="Li C."/>
            <person name="Peng N."/>
            <person name="Zhang Z."/>
            <person name="Zhang Y."/>
            <person name="Lin W."/>
            <person name="Fan Y."/>
            <person name="Qin Z."/>
            <person name="Hu Y."/>
            <person name="Zhu B."/>
            <person name="Wang S."/>
            <person name="Ding X."/>
            <person name="Zhao G.P."/>
        </authorList>
    </citation>
    <scope>NUCLEOTIDE SEQUENCE [LARGE SCALE GENOMIC DNA]</scope>
    <source>
        <strain evidence="3">U-32</strain>
    </source>
</reference>
<dbReference type="Pfam" id="PF08240">
    <property type="entry name" value="ADH_N"/>
    <property type="match status" value="1"/>
</dbReference>
<feature type="domain" description="Enoyl reductase (ER)" evidence="1">
    <location>
        <begin position="14"/>
        <end position="317"/>
    </location>
</feature>
<gene>
    <name evidence="2" type="ordered locus">AMED_7149</name>
</gene>
<dbReference type="EMBL" id="CP002000">
    <property type="protein sequence ID" value="ADJ48866.1"/>
    <property type="molecule type" value="Genomic_DNA"/>
</dbReference>
<dbReference type="InterPro" id="IPR013154">
    <property type="entry name" value="ADH-like_N"/>
</dbReference>
<dbReference type="InterPro" id="IPR011032">
    <property type="entry name" value="GroES-like_sf"/>
</dbReference>
<dbReference type="SMART" id="SM00829">
    <property type="entry name" value="PKS_ER"/>
    <property type="match status" value="1"/>
</dbReference>
<evidence type="ECO:0000313" key="2">
    <source>
        <dbReference type="EMBL" id="ADJ48866.1"/>
    </source>
</evidence>
<dbReference type="PANTHER" id="PTHR44013">
    <property type="entry name" value="ZINC-TYPE ALCOHOL DEHYDROGENASE-LIKE PROTEIN C16A3.02C"/>
    <property type="match status" value="1"/>
</dbReference>
<dbReference type="KEGG" id="amd:AMED_7149"/>
<dbReference type="Gene3D" id="3.90.180.10">
    <property type="entry name" value="Medium-chain alcohol dehydrogenases, catalytic domain"/>
    <property type="match status" value="1"/>
</dbReference>
<dbReference type="PATRIC" id="fig|749927.5.peg.7436"/>
<evidence type="ECO:0000313" key="3">
    <source>
        <dbReference type="Proteomes" id="UP000000328"/>
    </source>
</evidence>
<dbReference type="GO" id="GO:0016491">
    <property type="term" value="F:oxidoreductase activity"/>
    <property type="evidence" value="ECO:0007669"/>
    <property type="project" value="InterPro"/>
</dbReference>
<dbReference type="AlphaFoldDB" id="A0A0H3DDU5"/>
<dbReference type="HOGENOM" id="CLU_026673_3_3_11"/>
<protein>
    <submittedName>
        <fullName evidence="2">NADPH:quinone reductase and related Zn-dependent oxidoreductase</fullName>
    </submittedName>
</protein>
<name>A0A0H3DDU5_AMYMU</name>
<proteinExistence type="predicted"/>
<dbReference type="OrthoDB" id="3613651at2"/>
<dbReference type="Gene3D" id="3.40.50.720">
    <property type="entry name" value="NAD(P)-binding Rossmann-like Domain"/>
    <property type="match status" value="1"/>
</dbReference>
<dbReference type="SUPFAM" id="SSF51735">
    <property type="entry name" value="NAD(P)-binding Rossmann-fold domains"/>
    <property type="match status" value="1"/>
</dbReference>
<dbReference type="InterPro" id="IPR020843">
    <property type="entry name" value="ER"/>
</dbReference>
<dbReference type="Pfam" id="PF13602">
    <property type="entry name" value="ADH_zinc_N_2"/>
    <property type="match status" value="1"/>
</dbReference>
<dbReference type="eggNOG" id="COG0604">
    <property type="taxonomic scope" value="Bacteria"/>
</dbReference>